<dbReference type="InterPro" id="IPR056136">
    <property type="entry name" value="DUF7719"/>
</dbReference>
<feature type="coiled-coil region" evidence="1">
    <location>
        <begin position="90"/>
        <end position="117"/>
    </location>
</feature>
<feature type="compositionally biased region" description="Low complexity" evidence="2">
    <location>
        <begin position="52"/>
        <end position="70"/>
    </location>
</feature>
<feature type="transmembrane region" description="Helical" evidence="3">
    <location>
        <begin position="174"/>
        <end position="191"/>
    </location>
</feature>
<name>A0ABR1KUU2_9PEZI</name>
<evidence type="ECO:0000313" key="6">
    <source>
        <dbReference type="Proteomes" id="UP001363622"/>
    </source>
</evidence>
<feature type="transmembrane region" description="Helical" evidence="3">
    <location>
        <begin position="238"/>
        <end position="263"/>
    </location>
</feature>
<reference evidence="5 6" key="1">
    <citation type="submission" date="2024-04" db="EMBL/GenBank/DDBJ databases">
        <title>Phyllosticta paracitricarpa is synonymous to the EU quarantine fungus P. citricarpa based on phylogenomic analyses.</title>
        <authorList>
            <consortium name="Lawrence Berkeley National Laboratory"/>
            <person name="Van Ingen-Buijs V.A."/>
            <person name="Van Westerhoven A.C."/>
            <person name="Haridas S."/>
            <person name="Skiadas P."/>
            <person name="Martin F."/>
            <person name="Groenewald J.Z."/>
            <person name="Crous P.W."/>
            <person name="Seidl M.F."/>
        </authorList>
    </citation>
    <scope>NUCLEOTIDE SEQUENCE [LARGE SCALE GENOMIC DNA]</scope>
    <source>
        <strain evidence="5 6">CBS 123371</strain>
    </source>
</reference>
<evidence type="ECO:0000313" key="5">
    <source>
        <dbReference type="EMBL" id="KAK7520564.1"/>
    </source>
</evidence>
<keyword evidence="3" id="KW-0812">Transmembrane</keyword>
<feature type="domain" description="DUF7719" evidence="4">
    <location>
        <begin position="201"/>
        <end position="268"/>
    </location>
</feature>
<dbReference type="Proteomes" id="UP001363622">
    <property type="component" value="Unassembled WGS sequence"/>
</dbReference>
<dbReference type="Pfam" id="PF24841">
    <property type="entry name" value="DUF7719"/>
    <property type="match status" value="1"/>
</dbReference>
<feature type="region of interest" description="Disordered" evidence="2">
    <location>
        <begin position="1"/>
        <end position="86"/>
    </location>
</feature>
<evidence type="ECO:0000256" key="2">
    <source>
        <dbReference type="SAM" id="MobiDB-lite"/>
    </source>
</evidence>
<dbReference type="EMBL" id="JBBPHU010000003">
    <property type="protein sequence ID" value="KAK7520564.1"/>
    <property type="molecule type" value="Genomic_DNA"/>
</dbReference>
<keyword evidence="1" id="KW-0175">Coiled coil</keyword>
<dbReference type="PANTHER" id="PTHR37846:SF1">
    <property type="entry name" value="DEACETYLASE-LIKE PROTEIN"/>
    <property type="match status" value="1"/>
</dbReference>
<sequence>MYCRAAPLTCQQQHHHTRDTLSPLNHTARQSTKNMADETNQPRNRKERRAAARANGGKPSASSTGTSTSTPQHLNDPHPEIPMAVPDFTKRQSKTLLDIAEERMKQLNADGKSIESLEGEEVEFPMSPNDDLDFGPAAEAVLYAFSLGVTHFTFAVLCHNQYREEIVWREVFQQSLPVFPILWLVVYLFHTQTAKKLGVVREIIFFGASIAAGCYSLYIGNTYGYFAVMKQAPPVGTLWIWCVVEMQVYWAVLSMVIVAAYALRNGFTVF</sequence>
<feature type="transmembrane region" description="Helical" evidence="3">
    <location>
        <begin position="140"/>
        <end position="162"/>
    </location>
</feature>
<evidence type="ECO:0000259" key="4">
    <source>
        <dbReference type="Pfam" id="PF24841"/>
    </source>
</evidence>
<keyword evidence="3" id="KW-1133">Transmembrane helix</keyword>
<comment type="caution">
    <text evidence="5">The sequence shown here is derived from an EMBL/GenBank/DDBJ whole genome shotgun (WGS) entry which is preliminary data.</text>
</comment>
<dbReference type="PANTHER" id="PTHR37846">
    <property type="entry name" value="YALI0B21296P"/>
    <property type="match status" value="1"/>
</dbReference>
<keyword evidence="6" id="KW-1185">Reference proteome</keyword>
<proteinExistence type="predicted"/>
<accession>A0ABR1KUU2</accession>
<gene>
    <name evidence="5" type="ORF">IWZ03DRAFT_373308</name>
</gene>
<protein>
    <recommendedName>
        <fullName evidence="4">DUF7719 domain-containing protein</fullName>
    </recommendedName>
</protein>
<organism evidence="5 6">
    <name type="scientific">Phyllosticta citriasiana</name>
    <dbReference type="NCBI Taxonomy" id="595635"/>
    <lineage>
        <taxon>Eukaryota</taxon>
        <taxon>Fungi</taxon>
        <taxon>Dikarya</taxon>
        <taxon>Ascomycota</taxon>
        <taxon>Pezizomycotina</taxon>
        <taxon>Dothideomycetes</taxon>
        <taxon>Dothideomycetes incertae sedis</taxon>
        <taxon>Botryosphaeriales</taxon>
        <taxon>Phyllostictaceae</taxon>
        <taxon>Phyllosticta</taxon>
    </lineage>
</organism>
<feature type="compositionally biased region" description="Polar residues" evidence="2">
    <location>
        <begin position="20"/>
        <end position="42"/>
    </location>
</feature>
<evidence type="ECO:0000256" key="1">
    <source>
        <dbReference type="SAM" id="Coils"/>
    </source>
</evidence>
<keyword evidence="3" id="KW-0472">Membrane</keyword>
<feature type="transmembrane region" description="Helical" evidence="3">
    <location>
        <begin position="203"/>
        <end position="226"/>
    </location>
</feature>
<evidence type="ECO:0000256" key="3">
    <source>
        <dbReference type="SAM" id="Phobius"/>
    </source>
</evidence>